<dbReference type="RefSeq" id="WP_267677092.1">
    <property type="nucleotide sequence ID" value="NZ_CP113088.1"/>
</dbReference>
<dbReference type="AlphaFoldDB" id="A0A9E8SH99"/>
<evidence type="ECO:0000313" key="2">
    <source>
        <dbReference type="Proteomes" id="UP001164705"/>
    </source>
</evidence>
<evidence type="ECO:0000313" key="1">
    <source>
        <dbReference type="EMBL" id="WAC02495.1"/>
    </source>
</evidence>
<dbReference type="EMBL" id="CP113088">
    <property type="protein sequence ID" value="WAC02495.1"/>
    <property type="molecule type" value="Genomic_DNA"/>
</dbReference>
<keyword evidence="2" id="KW-1185">Reference proteome</keyword>
<dbReference type="Proteomes" id="UP001164705">
    <property type="component" value="Chromosome"/>
</dbReference>
<protein>
    <submittedName>
        <fullName evidence="1">Uncharacterized protein</fullName>
    </submittedName>
</protein>
<proteinExistence type="predicted"/>
<reference evidence="1" key="1">
    <citation type="submission" date="2022-11" db="EMBL/GenBank/DDBJ databases">
        <title>Lacinutrix neustonica HL-RS19T sp. nov., isolated from the surface microlayer sample of brackish Lake Shihwa.</title>
        <authorList>
            <person name="Choi J.Y."/>
            <person name="Hwang C.Y."/>
        </authorList>
    </citation>
    <scope>NUCLEOTIDE SEQUENCE</scope>
    <source>
        <strain evidence="1">HL-RS19</strain>
    </source>
</reference>
<gene>
    <name evidence="1" type="ORF">N7U66_01930</name>
</gene>
<accession>A0A9E8SH99</accession>
<organism evidence="1 2">
    <name type="scientific">Lacinutrix neustonica</name>
    <dbReference type="NCBI Taxonomy" id="2980107"/>
    <lineage>
        <taxon>Bacteria</taxon>
        <taxon>Pseudomonadati</taxon>
        <taxon>Bacteroidota</taxon>
        <taxon>Flavobacteriia</taxon>
        <taxon>Flavobacteriales</taxon>
        <taxon>Flavobacteriaceae</taxon>
        <taxon>Lacinutrix</taxon>
    </lineage>
</organism>
<name>A0A9E8SH99_9FLAO</name>
<dbReference type="KEGG" id="lnu:N7U66_01930"/>
<sequence>MSQKESGREAVVYNIEVNNGNSNQLFFKSIDAGTEKSIKISKQDLGELNENLLISLVLLIESEARVLYLIPSTEFLNPNSIFKSNNVMLEHLSNWEVSVFTNAIPELSKYALENVKL</sequence>